<evidence type="ECO:0000313" key="2">
    <source>
        <dbReference type="EMBL" id="KCW74125.1"/>
    </source>
</evidence>
<protein>
    <submittedName>
        <fullName evidence="2">Uncharacterized protein</fullName>
    </submittedName>
</protein>
<feature type="region of interest" description="Disordered" evidence="1">
    <location>
        <begin position="1"/>
        <end position="74"/>
    </location>
</feature>
<sequence length="74" mass="8980">MTIRKCNHDGPASVCVSGKSTKTLKRKKPHGRRERERRKRRVRRVRHRRTDARNRNRKIRTKLPEIPVTRLKCR</sequence>
<feature type="compositionally biased region" description="Basic residues" evidence="1">
    <location>
        <begin position="22"/>
        <end position="61"/>
    </location>
</feature>
<gene>
    <name evidence="2" type="ORF">EUGRSUZ_E02760</name>
</gene>
<dbReference type="Gramene" id="KCW74125">
    <property type="protein sequence ID" value="KCW74125"/>
    <property type="gene ID" value="EUGRSUZ_E02760"/>
</dbReference>
<accession>A0A059C857</accession>
<dbReference type="AlphaFoldDB" id="A0A059C857"/>
<organism evidence="2">
    <name type="scientific">Eucalyptus grandis</name>
    <name type="common">Flooded gum</name>
    <dbReference type="NCBI Taxonomy" id="71139"/>
    <lineage>
        <taxon>Eukaryota</taxon>
        <taxon>Viridiplantae</taxon>
        <taxon>Streptophyta</taxon>
        <taxon>Embryophyta</taxon>
        <taxon>Tracheophyta</taxon>
        <taxon>Spermatophyta</taxon>
        <taxon>Magnoliopsida</taxon>
        <taxon>eudicotyledons</taxon>
        <taxon>Gunneridae</taxon>
        <taxon>Pentapetalae</taxon>
        <taxon>rosids</taxon>
        <taxon>malvids</taxon>
        <taxon>Myrtales</taxon>
        <taxon>Myrtaceae</taxon>
        <taxon>Myrtoideae</taxon>
        <taxon>Eucalypteae</taxon>
        <taxon>Eucalyptus</taxon>
    </lineage>
</organism>
<proteinExistence type="predicted"/>
<evidence type="ECO:0000256" key="1">
    <source>
        <dbReference type="SAM" id="MobiDB-lite"/>
    </source>
</evidence>
<dbReference type="EMBL" id="KK198757">
    <property type="protein sequence ID" value="KCW74125.1"/>
    <property type="molecule type" value="Genomic_DNA"/>
</dbReference>
<dbReference type="InParanoid" id="A0A059C857"/>
<name>A0A059C857_EUCGR</name>
<reference evidence="2" key="1">
    <citation type="submission" date="2013-07" db="EMBL/GenBank/DDBJ databases">
        <title>The genome of Eucalyptus grandis.</title>
        <authorList>
            <person name="Schmutz J."/>
            <person name="Hayes R."/>
            <person name="Myburg A."/>
            <person name="Tuskan G."/>
            <person name="Grattapaglia D."/>
            <person name="Rokhsar D.S."/>
        </authorList>
    </citation>
    <scope>NUCLEOTIDE SEQUENCE</scope>
    <source>
        <tissue evidence="2">Leaf extractions</tissue>
    </source>
</reference>